<protein>
    <submittedName>
        <fullName evidence="3">Protein RodZ, contains Xre-like HTH and DUF4115 domains</fullName>
    </submittedName>
</protein>
<dbReference type="GO" id="GO:0003677">
    <property type="term" value="F:DNA binding"/>
    <property type="evidence" value="ECO:0007669"/>
    <property type="project" value="InterPro"/>
</dbReference>
<dbReference type="SUPFAM" id="SSF47413">
    <property type="entry name" value="lambda repressor-like DNA-binding domains"/>
    <property type="match status" value="1"/>
</dbReference>
<dbReference type="RefSeq" id="WP_091772146.1">
    <property type="nucleotide sequence ID" value="NZ_CAESCL010000004.1"/>
</dbReference>
<dbReference type="Gene3D" id="1.10.260.40">
    <property type="entry name" value="lambda repressor-like DNA-binding domains"/>
    <property type="match status" value="1"/>
</dbReference>
<feature type="region of interest" description="Disordered" evidence="1">
    <location>
        <begin position="73"/>
        <end position="98"/>
    </location>
</feature>
<feature type="transmembrane region" description="Helical" evidence="2">
    <location>
        <begin position="108"/>
        <end position="126"/>
    </location>
</feature>
<evidence type="ECO:0000256" key="1">
    <source>
        <dbReference type="SAM" id="MobiDB-lite"/>
    </source>
</evidence>
<feature type="compositionally biased region" description="Acidic residues" evidence="1">
    <location>
        <begin position="148"/>
        <end position="178"/>
    </location>
</feature>
<dbReference type="STRING" id="571933.SAMN05216362_101202"/>
<evidence type="ECO:0000313" key="4">
    <source>
        <dbReference type="Proteomes" id="UP000199427"/>
    </source>
</evidence>
<dbReference type="CDD" id="cd00093">
    <property type="entry name" value="HTH_XRE"/>
    <property type="match status" value="1"/>
</dbReference>
<sequence length="289" mass="33109">MQLGEKLKEAREEQGLSLDHIQKETKIQKRYLESLEKNDWSVLPGQFYVRAFVREYAEAVGLDGDALLEEHKEELPTHTDQPYEYVTPSRSNRTSDGSNPMFNFLPKLLVVLLVVVILFAIYYAVINLMEPGDSSPADSNDDNIITAPEDEEEEEPAEEEEEQDTEENEEEVEEEPEEPSTQIEVASSDESSVTTNYEVSNTDQLNLSLESTGENWLEIKGDSVYFSGFINNDNSPLEYEIEEDQVHLNIGSTQGLTIYVNGEELDYEFDPEENDDYIRQHIYIDLVEE</sequence>
<dbReference type="InterPro" id="IPR001387">
    <property type="entry name" value="Cro/C1-type_HTH"/>
</dbReference>
<proteinExistence type="predicted"/>
<dbReference type="AlphaFoldDB" id="A0A1H8Z580"/>
<keyword evidence="2" id="KW-1133">Transmembrane helix</keyword>
<feature type="compositionally biased region" description="Polar residues" evidence="1">
    <location>
        <begin position="180"/>
        <end position="199"/>
    </location>
</feature>
<dbReference type="Proteomes" id="UP000199427">
    <property type="component" value="Unassembled WGS sequence"/>
</dbReference>
<reference evidence="3 4" key="1">
    <citation type="submission" date="2016-10" db="EMBL/GenBank/DDBJ databases">
        <authorList>
            <person name="de Groot N.N."/>
        </authorList>
    </citation>
    <scope>NUCLEOTIDE SEQUENCE [LARGE SCALE GENOMIC DNA]</scope>
    <source>
        <strain evidence="3 4">DSM 21633</strain>
    </source>
</reference>
<evidence type="ECO:0000313" key="3">
    <source>
        <dbReference type="EMBL" id="SEP59417.1"/>
    </source>
</evidence>
<evidence type="ECO:0000256" key="2">
    <source>
        <dbReference type="SAM" id="Phobius"/>
    </source>
</evidence>
<dbReference type="InterPro" id="IPR010982">
    <property type="entry name" value="Lambda_DNA-bd_dom_sf"/>
</dbReference>
<keyword evidence="4" id="KW-1185">Reference proteome</keyword>
<dbReference type="InterPro" id="IPR050400">
    <property type="entry name" value="Bact_Cytoskel_RodZ"/>
</dbReference>
<dbReference type="PANTHER" id="PTHR34475:SF1">
    <property type="entry name" value="CYTOSKELETON PROTEIN RODZ"/>
    <property type="match status" value="1"/>
</dbReference>
<name>A0A1H8Z580_9BACI</name>
<keyword evidence="2" id="KW-0812">Transmembrane</keyword>
<dbReference type="EMBL" id="FOES01000001">
    <property type="protein sequence ID" value="SEP59417.1"/>
    <property type="molecule type" value="Genomic_DNA"/>
</dbReference>
<feature type="region of interest" description="Disordered" evidence="1">
    <location>
        <begin position="131"/>
        <end position="199"/>
    </location>
</feature>
<feature type="compositionally biased region" description="Polar residues" evidence="1">
    <location>
        <begin position="88"/>
        <end position="98"/>
    </location>
</feature>
<keyword evidence="2" id="KW-0472">Membrane</keyword>
<organism evidence="3 4">
    <name type="scientific">Piscibacillus halophilus</name>
    <dbReference type="NCBI Taxonomy" id="571933"/>
    <lineage>
        <taxon>Bacteria</taxon>
        <taxon>Bacillati</taxon>
        <taxon>Bacillota</taxon>
        <taxon>Bacilli</taxon>
        <taxon>Bacillales</taxon>
        <taxon>Bacillaceae</taxon>
        <taxon>Piscibacillus</taxon>
    </lineage>
</organism>
<accession>A0A1H8Z580</accession>
<dbReference type="Pfam" id="PF13413">
    <property type="entry name" value="HTH_25"/>
    <property type="match status" value="1"/>
</dbReference>
<gene>
    <name evidence="3" type="ORF">SAMN05216362_101202</name>
</gene>
<dbReference type="PANTHER" id="PTHR34475">
    <property type="match status" value="1"/>
</dbReference>